<protein>
    <submittedName>
        <fullName evidence="2">Uncharacterized protein</fullName>
    </submittedName>
</protein>
<keyword evidence="1" id="KW-1133">Transmembrane helix</keyword>
<gene>
    <name evidence="2" type="ORF">P9B03_04745</name>
</gene>
<name>A0AAW9NGP9_9BACL</name>
<evidence type="ECO:0000256" key="1">
    <source>
        <dbReference type="SAM" id="Phobius"/>
    </source>
</evidence>
<proteinExistence type="predicted"/>
<evidence type="ECO:0000313" key="3">
    <source>
        <dbReference type="Proteomes" id="UP001344888"/>
    </source>
</evidence>
<keyword evidence="1" id="KW-0472">Membrane</keyword>
<dbReference type="RefSeq" id="WP_326122250.1">
    <property type="nucleotide sequence ID" value="NZ_JARSFG010000007.1"/>
</dbReference>
<accession>A0AAW9NGP9</accession>
<feature type="transmembrane region" description="Helical" evidence="1">
    <location>
        <begin position="6"/>
        <end position="26"/>
    </location>
</feature>
<dbReference type="Proteomes" id="UP001344888">
    <property type="component" value="Unassembled WGS sequence"/>
</dbReference>
<dbReference type="EMBL" id="JARSFG010000007">
    <property type="protein sequence ID" value="MEC1177784.1"/>
    <property type="molecule type" value="Genomic_DNA"/>
</dbReference>
<reference evidence="2 3" key="1">
    <citation type="submission" date="2023-03" db="EMBL/GenBank/DDBJ databases">
        <title>Bacillus Genome Sequencing.</title>
        <authorList>
            <person name="Dunlap C."/>
        </authorList>
    </citation>
    <scope>NUCLEOTIDE SEQUENCE [LARGE SCALE GENOMIC DNA]</scope>
    <source>
        <strain evidence="2 3">B-59205</strain>
    </source>
</reference>
<organism evidence="2 3">
    <name type="scientific">Metasolibacillus meyeri</name>
    <dbReference type="NCBI Taxonomy" id="1071052"/>
    <lineage>
        <taxon>Bacteria</taxon>
        <taxon>Bacillati</taxon>
        <taxon>Bacillota</taxon>
        <taxon>Bacilli</taxon>
        <taxon>Bacillales</taxon>
        <taxon>Caryophanaceae</taxon>
        <taxon>Metasolibacillus</taxon>
    </lineage>
</organism>
<comment type="caution">
    <text evidence="2">The sequence shown here is derived from an EMBL/GenBank/DDBJ whole genome shotgun (WGS) entry which is preliminary data.</text>
</comment>
<dbReference type="AlphaFoldDB" id="A0AAW9NGP9"/>
<keyword evidence="1" id="KW-0812">Transmembrane</keyword>
<keyword evidence="3" id="KW-1185">Reference proteome</keyword>
<evidence type="ECO:0000313" key="2">
    <source>
        <dbReference type="EMBL" id="MEC1177784.1"/>
    </source>
</evidence>
<sequence length="78" mass="9269">MYGLFSVTAYASTFLLLIAAMFILLLSKRLVHKEQSYQPNNIEGWSLYERQTTILSKKPLFKGDVKRGYIKRYFEKKW</sequence>